<dbReference type="GO" id="GO:0141153">
    <property type="term" value="F:glycerol-3-phosphate dehydrogenase (NADP+) activity"/>
    <property type="evidence" value="ECO:0007669"/>
    <property type="project" value="RHEA"/>
</dbReference>
<dbReference type="OrthoDB" id="9812273at2"/>
<proteinExistence type="inferred from homology"/>
<keyword evidence="13" id="KW-0547">Nucleotide-binding</keyword>
<feature type="binding site" evidence="13">
    <location>
        <position position="254"/>
    </location>
    <ligand>
        <name>sn-glycerol 3-phosphate</name>
        <dbReference type="ChEBI" id="CHEBI:57597"/>
    </ligand>
</feature>
<evidence type="ECO:0000256" key="8">
    <source>
        <dbReference type="ARBA" id="ARBA00023264"/>
    </source>
</evidence>
<dbReference type="UniPathway" id="UPA00940"/>
<feature type="binding site" evidence="13">
    <location>
        <position position="10"/>
    </location>
    <ligand>
        <name>NADPH</name>
        <dbReference type="ChEBI" id="CHEBI:57783"/>
    </ligand>
</feature>
<evidence type="ECO:0000256" key="5">
    <source>
        <dbReference type="ARBA" id="ARBA00023027"/>
    </source>
</evidence>
<feature type="binding site" evidence="13">
    <location>
        <position position="104"/>
    </location>
    <ligand>
        <name>sn-glycerol 3-phosphate</name>
        <dbReference type="ChEBI" id="CHEBI:57597"/>
    </ligand>
</feature>
<evidence type="ECO:0000256" key="12">
    <source>
        <dbReference type="ARBA" id="ARBA00080511"/>
    </source>
</evidence>
<dbReference type="EC" id="1.1.1.94" evidence="10 13"/>
<dbReference type="GO" id="GO:0046168">
    <property type="term" value="P:glycerol-3-phosphate catabolic process"/>
    <property type="evidence" value="ECO:0007669"/>
    <property type="project" value="InterPro"/>
</dbReference>
<feature type="domain" description="Glycerol-3-phosphate dehydrogenase NAD-dependent C-terminal" evidence="19">
    <location>
        <begin position="179"/>
        <end position="317"/>
    </location>
</feature>
<comment type="pathway">
    <text evidence="13">Membrane lipid metabolism; glycerophospholipid metabolism.</text>
</comment>
<evidence type="ECO:0000256" key="11">
    <source>
        <dbReference type="ARBA" id="ARBA00069372"/>
    </source>
</evidence>
<keyword evidence="2 13" id="KW-0444">Lipid biosynthesis</keyword>
<comment type="subcellular location">
    <subcellularLocation>
        <location evidence="13">Cytoplasm</location>
    </subcellularLocation>
</comment>
<keyword evidence="3 13" id="KW-0521">NADP</keyword>
<evidence type="ECO:0000313" key="20">
    <source>
        <dbReference type="EMBL" id="TCL64235.1"/>
    </source>
</evidence>
<protein>
    <recommendedName>
        <fullName evidence="11 13">Glycerol-3-phosphate dehydrogenase [NAD(P)+]</fullName>
        <ecNumber evidence="10 13">1.1.1.94</ecNumber>
    </recommendedName>
    <alternativeName>
        <fullName evidence="13">NAD(P)(+)-dependent glycerol-3-phosphate dehydrogenase</fullName>
    </alternativeName>
    <alternativeName>
        <fullName evidence="12 13">NAD(P)H-dependent dihydroxyacetone-phosphate reductase</fullName>
    </alternativeName>
</protein>
<evidence type="ECO:0000256" key="7">
    <source>
        <dbReference type="ARBA" id="ARBA00023209"/>
    </source>
</evidence>
<dbReference type="FunFam" id="3.40.50.720:FF:000019">
    <property type="entry name" value="Glycerol-3-phosphate dehydrogenase [NAD(P)+]"/>
    <property type="match status" value="1"/>
</dbReference>
<feature type="binding site" evidence="13">
    <location>
        <position position="255"/>
    </location>
    <ligand>
        <name>sn-glycerol 3-phosphate</name>
        <dbReference type="ChEBI" id="CHEBI:57597"/>
    </ligand>
</feature>
<comment type="caution">
    <text evidence="20">The sequence shown here is derived from an EMBL/GenBank/DDBJ whole genome shotgun (WGS) entry which is preliminary data.</text>
</comment>
<feature type="binding site" evidence="13">
    <location>
        <position position="135"/>
    </location>
    <ligand>
        <name>sn-glycerol 3-phosphate</name>
        <dbReference type="ChEBI" id="CHEBI:57597"/>
    </ligand>
</feature>
<evidence type="ECO:0000313" key="21">
    <source>
        <dbReference type="Proteomes" id="UP000295008"/>
    </source>
</evidence>
<keyword evidence="5 13" id="KW-0520">NAD</keyword>
<feature type="binding site" evidence="13">
    <location>
        <position position="104"/>
    </location>
    <ligand>
        <name>NADPH</name>
        <dbReference type="ChEBI" id="CHEBI:57783"/>
    </ligand>
</feature>
<dbReference type="GO" id="GO:0141152">
    <property type="term" value="F:glycerol-3-phosphate dehydrogenase (NAD+) activity"/>
    <property type="evidence" value="ECO:0007669"/>
    <property type="project" value="RHEA"/>
</dbReference>
<dbReference type="FunFam" id="1.10.1040.10:FF:000001">
    <property type="entry name" value="Glycerol-3-phosphate dehydrogenase [NAD(P)+]"/>
    <property type="match status" value="1"/>
</dbReference>
<dbReference type="Gene3D" id="3.40.50.720">
    <property type="entry name" value="NAD(P)-binding Rossmann-like Domain"/>
    <property type="match status" value="1"/>
</dbReference>
<dbReference type="InterPro" id="IPR008927">
    <property type="entry name" value="6-PGluconate_DH-like_C_sf"/>
</dbReference>
<feature type="binding site" evidence="13">
    <location>
        <position position="190"/>
    </location>
    <ligand>
        <name>sn-glycerol 3-phosphate</name>
        <dbReference type="ChEBI" id="CHEBI:57597"/>
    </ligand>
</feature>
<dbReference type="SUPFAM" id="SSF48179">
    <property type="entry name" value="6-phosphogluconate dehydrogenase C-terminal domain-like"/>
    <property type="match status" value="1"/>
</dbReference>
<dbReference type="NCBIfam" id="NF000940">
    <property type="entry name" value="PRK00094.1-2"/>
    <property type="match status" value="1"/>
</dbReference>
<feature type="binding site" evidence="13">
    <location>
        <position position="253"/>
    </location>
    <ligand>
        <name>sn-glycerol 3-phosphate</name>
        <dbReference type="ChEBI" id="CHEBI:57597"/>
    </ligand>
</feature>
<dbReference type="Pfam" id="PF01210">
    <property type="entry name" value="NAD_Gly3P_dh_N"/>
    <property type="match status" value="1"/>
</dbReference>
<evidence type="ECO:0000256" key="4">
    <source>
        <dbReference type="ARBA" id="ARBA00023002"/>
    </source>
</evidence>
<feature type="active site" description="Proton acceptor" evidence="13 14">
    <location>
        <position position="190"/>
    </location>
</feature>
<dbReference type="GO" id="GO:0051287">
    <property type="term" value="F:NAD binding"/>
    <property type="evidence" value="ECO:0007669"/>
    <property type="project" value="InterPro"/>
</dbReference>
<dbReference type="GO" id="GO:0005829">
    <property type="term" value="C:cytosol"/>
    <property type="evidence" value="ECO:0007669"/>
    <property type="project" value="TreeGrafter"/>
</dbReference>
<feature type="binding site" evidence="16">
    <location>
        <position position="139"/>
    </location>
    <ligand>
        <name>NAD(+)</name>
        <dbReference type="ChEBI" id="CHEBI:57540"/>
    </ligand>
</feature>
<evidence type="ECO:0000256" key="10">
    <source>
        <dbReference type="ARBA" id="ARBA00066687"/>
    </source>
</evidence>
<dbReference type="GO" id="GO:0005975">
    <property type="term" value="P:carbohydrate metabolic process"/>
    <property type="evidence" value="ECO:0007669"/>
    <property type="project" value="InterPro"/>
</dbReference>
<dbReference type="PANTHER" id="PTHR11728:SF1">
    <property type="entry name" value="GLYCEROL-3-PHOSPHATE DEHYDROGENASE [NAD(+)] 2, CHLOROPLASTIC"/>
    <property type="match status" value="1"/>
</dbReference>
<feature type="binding site" evidence="13">
    <location>
        <position position="139"/>
    </location>
    <ligand>
        <name>NADPH</name>
        <dbReference type="ChEBI" id="CHEBI:57783"/>
    </ligand>
</feature>
<dbReference type="NCBIfam" id="NF000942">
    <property type="entry name" value="PRK00094.1-4"/>
    <property type="match status" value="1"/>
</dbReference>
<dbReference type="Gene3D" id="1.10.1040.10">
    <property type="entry name" value="N-(1-d-carboxylethyl)-l-norvaline Dehydrogenase, domain 2"/>
    <property type="match status" value="1"/>
</dbReference>
<dbReference type="InterPro" id="IPR013328">
    <property type="entry name" value="6PGD_dom2"/>
</dbReference>
<dbReference type="PROSITE" id="PS00957">
    <property type="entry name" value="NAD_G3PDH"/>
    <property type="match status" value="1"/>
</dbReference>
<comment type="caution">
    <text evidence="13">Lacks conserved residue(s) required for the propagation of feature annotation.</text>
</comment>
<evidence type="ECO:0000256" key="16">
    <source>
        <dbReference type="PIRSR" id="PIRSR000114-3"/>
    </source>
</evidence>
<feature type="binding site" evidence="16">
    <location>
        <begin position="6"/>
        <end position="11"/>
    </location>
    <ligand>
        <name>NAD(+)</name>
        <dbReference type="ChEBI" id="CHEBI:57540"/>
    </ligand>
</feature>
<keyword evidence="21" id="KW-1185">Reference proteome</keyword>
<gene>
    <name evidence="13" type="primary">gpsA</name>
    <name evidence="20" type="ORF">EDC14_101941</name>
</gene>
<keyword evidence="6 13" id="KW-0443">Lipid metabolism</keyword>
<organism evidence="20 21">
    <name type="scientific">Hydrogenispora ethanolica</name>
    <dbReference type="NCBI Taxonomy" id="1082276"/>
    <lineage>
        <taxon>Bacteria</taxon>
        <taxon>Bacillati</taxon>
        <taxon>Bacillota</taxon>
        <taxon>Hydrogenispora</taxon>
    </lineage>
</organism>
<dbReference type="InterPro" id="IPR011128">
    <property type="entry name" value="G3P_DH_NAD-dep_N"/>
</dbReference>
<dbReference type="Proteomes" id="UP000295008">
    <property type="component" value="Unassembled WGS sequence"/>
</dbReference>
<evidence type="ECO:0000256" key="13">
    <source>
        <dbReference type="HAMAP-Rule" id="MF_00394"/>
    </source>
</evidence>
<dbReference type="HAMAP" id="MF_00394">
    <property type="entry name" value="NAD_Glyc3P_dehydrog"/>
    <property type="match status" value="1"/>
</dbReference>
<dbReference type="NCBIfam" id="NF000941">
    <property type="entry name" value="PRK00094.1-3"/>
    <property type="match status" value="1"/>
</dbReference>
<comment type="similarity">
    <text evidence="1 13 17">Belongs to the NAD-dependent glycerol-3-phosphate dehydrogenase family.</text>
</comment>
<dbReference type="RefSeq" id="WP_132015183.1">
    <property type="nucleotide sequence ID" value="NZ_SLUN01000019.1"/>
</dbReference>
<keyword evidence="4 13" id="KW-0560">Oxidoreductase</keyword>
<feature type="binding site" evidence="15">
    <location>
        <position position="104"/>
    </location>
    <ligand>
        <name>substrate</name>
    </ligand>
</feature>
<dbReference type="PANTHER" id="PTHR11728">
    <property type="entry name" value="GLYCEROL-3-PHOSPHATE DEHYDROGENASE"/>
    <property type="match status" value="1"/>
</dbReference>
<dbReference type="AlphaFoldDB" id="A0A4R1REA8"/>
<keyword evidence="7 13" id="KW-0594">Phospholipid biosynthesis</keyword>
<comment type="catalytic activity">
    <reaction evidence="9">
        <text>sn-glycerol 3-phosphate + NADP(+) = dihydroxyacetone phosphate + NADPH + H(+)</text>
        <dbReference type="Rhea" id="RHEA:11096"/>
        <dbReference type="ChEBI" id="CHEBI:15378"/>
        <dbReference type="ChEBI" id="CHEBI:57597"/>
        <dbReference type="ChEBI" id="CHEBI:57642"/>
        <dbReference type="ChEBI" id="CHEBI:57783"/>
        <dbReference type="ChEBI" id="CHEBI:58349"/>
        <dbReference type="EC" id="1.1.1.94"/>
    </reaction>
    <physiologicalReaction direction="right-to-left" evidence="9">
        <dbReference type="Rhea" id="RHEA:11098"/>
    </physiologicalReaction>
</comment>
<dbReference type="SUPFAM" id="SSF51735">
    <property type="entry name" value="NAD(P)-binding Rossmann-fold domains"/>
    <property type="match status" value="1"/>
</dbReference>
<evidence type="ECO:0000256" key="1">
    <source>
        <dbReference type="ARBA" id="ARBA00011009"/>
    </source>
</evidence>
<evidence type="ECO:0000256" key="15">
    <source>
        <dbReference type="PIRSR" id="PIRSR000114-2"/>
    </source>
</evidence>
<dbReference type="PRINTS" id="PR00077">
    <property type="entry name" value="GPDHDRGNASE"/>
</dbReference>
<dbReference type="GO" id="GO:0006650">
    <property type="term" value="P:glycerophospholipid metabolic process"/>
    <property type="evidence" value="ECO:0007669"/>
    <property type="project" value="UniProtKB-UniRule"/>
</dbReference>
<feature type="binding site" evidence="16">
    <location>
        <position position="254"/>
    </location>
    <ligand>
        <name>NAD(+)</name>
        <dbReference type="ChEBI" id="CHEBI:57540"/>
    </ligand>
</feature>
<dbReference type="GO" id="GO:0008654">
    <property type="term" value="P:phospholipid biosynthetic process"/>
    <property type="evidence" value="ECO:0007669"/>
    <property type="project" value="UniProtKB-KW"/>
</dbReference>
<evidence type="ECO:0000256" key="2">
    <source>
        <dbReference type="ARBA" id="ARBA00022516"/>
    </source>
</evidence>
<feature type="binding site" evidence="13">
    <location>
        <position position="30"/>
    </location>
    <ligand>
        <name>NADPH</name>
        <dbReference type="ChEBI" id="CHEBI:57783"/>
    </ligand>
</feature>
<comment type="function">
    <text evidence="13">Catalyzes the reduction of the glycolytic intermediate dihydroxyacetone phosphate (DHAP) to sn-glycerol 3-phosphate (G3P), the key precursor for phospholipid synthesis.</text>
</comment>
<feature type="binding site" evidence="13">
    <location>
        <position position="280"/>
    </location>
    <ligand>
        <name>NADPH</name>
        <dbReference type="ChEBI" id="CHEBI:57783"/>
    </ligand>
</feature>
<feature type="binding site" evidence="13">
    <location>
        <position position="254"/>
    </location>
    <ligand>
        <name>NADPH</name>
        <dbReference type="ChEBI" id="CHEBI:57783"/>
    </ligand>
</feature>
<dbReference type="InterPro" id="IPR006168">
    <property type="entry name" value="G3P_DH_NAD-dep"/>
</dbReference>
<evidence type="ECO:0000256" key="3">
    <source>
        <dbReference type="ARBA" id="ARBA00022857"/>
    </source>
</evidence>
<reference evidence="20 21" key="1">
    <citation type="submission" date="2019-03" db="EMBL/GenBank/DDBJ databases">
        <title>Genomic Encyclopedia of Type Strains, Phase IV (KMG-IV): sequencing the most valuable type-strain genomes for metagenomic binning, comparative biology and taxonomic classification.</title>
        <authorList>
            <person name="Goeker M."/>
        </authorList>
    </citation>
    <scope>NUCLEOTIDE SEQUENCE [LARGE SCALE GENOMIC DNA]</scope>
    <source>
        <strain evidence="20 21">LX-B</strain>
    </source>
</reference>
<feature type="binding site" evidence="15">
    <location>
        <begin position="254"/>
        <end position="255"/>
    </location>
    <ligand>
        <name>substrate</name>
    </ligand>
</feature>
<evidence type="ECO:0000256" key="14">
    <source>
        <dbReference type="PIRSR" id="PIRSR000114-1"/>
    </source>
</evidence>
<dbReference type="PIRSF" id="PIRSF000114">
    <property type="entry name" value="Glycerol-3-P_dh"/>
    <property type="match status" value="1"/>
</dbReference>
<dbReference type="GO" id="GO:0046167">
    <property type="term" value="P:glycerol-3-phosphate biosynthetic process"/>
    <property type="evidence" value="ECO:0007669"/>
    <property type="project" value="UniProtKB-UniRule"/>
</dbReference>
<feature type="binding site" evidence="13">
    <location>
        <position position="243"/>
    </location>
    <ligand>
        <name>sn-glycerol 3-phosphate</name>
        <dbReference type="ChEBI" id="CHEBI:57597"/>
    </ligand>
</feature>
<evidence type="ECO:0000256" key="9">
    <source>
        <dbReference type="ARBA" id="ARBA00052716"/>
    </source>
</evidence>
<feature type="domain" description="Glycerol-3-phosphate dehydrogenase NAD-dependent N-terminal" evidence="18">
    <location>
        <begin position="2"/>
        <end position="155"/>
    </location>
</feature>
<evidence type="ECO:0000256" key="17">
    <source>
        <dbReference type="RuleBase" id="RU000437"/>
    </source>
</evidence>
<keyword evidence="8 13" id="KW-1208">Phospholipid metabolism</keyword>
<evidence type="ECO:0000259" key="19">
    <source>
        <dbReference type="Pfam" id="PF07479"/>
    </source>
</evidence>
<sequence>MIAVVGSGGWGTALAFHCAQKGYPVKIWAHESEVVTEINRQHTNATFLPGITLPESIQASGSLEEVLSGCRYVITAVPSQWLRSVAKKMAPLITRNHLIISASKGLEVQSLKTLATVLEEELPMVEPGAVIALSGPNHAEEVARRIPSTTVVATPILKFAEEVQDLLISPLLRVYTNPDRLGVQLGGALKNIIALAAGISDGLGFGDNTKAALITRGLAEMARLGAAMGAQTPTFSGLSGMGDLFVTASSKHSRNAWAGRELGKGRSLAEILSSTKMVVEGVTTTQAAYRLAREKQVEIPITNITYQVLFEGVPPLEGVSRLMERVRTHEMEEVVAATYTWQ</sequence>
<accession>A0A4R1REA8</accession>
<keyword evidence="13" id="KW-0963">Cytoplasm</keyword>
<feature type="binding site" evidence="13">
    <location>
        <position position="278"/>
    </location>
    <ligand>
        <name>NADPH</name>
        <dbReference type="ChEBI" id="CHEBI:57783"/>
    </ligand>
</feature>
<evidence type="ECO:0000256" key="6">
    <source>
        <dbReference type="ARBA" id="ARBA00023098"/>
    </source>
</evidence>
<comment type="catalytic activity">
    <reaction evidence="13">
        <text>sn-glycerol 3-phosphate + NAD(+) = dihydroxyacetone phosphate + NADH + H(+)</text>
        <dbReference type="Rhea" id="RHEA:11092"/>
        <dbReference type="ChEBI" id="CHEBI:15378"/>
        <dbReference type="ChEBI" id="CHEBI:57540"/>
        <dbReference type="ChEBI" id="CHEBI:57597"/>
        <dbReference type="ChEBI" id="CHEBI:57642"/>
        <dbReference type="ChEBI" id="CHEBI:57945"/>
        <dbReference type="EC" id="1.1.1.94"/>
    </reaction>
</comment>
<dbReference type="InterPro" id="IPR036291">
    <property type="entry name" value="NAD(P)-bd_dom_sf"/>
</dbReference>
<evidence type="ECO:0000259" key="18">
    <source>
        <dbReference type="Pfam" id="PF01210"/>
    </source>
</evidence>
<name>A0A4R1REA8_HYDET</name>
<dbReference type="InterPro" id="IPR006109">
    <property type="entry name" value="G3P_DH_NAD-dep_C"/>
</dbReference>
<dbReference type="Pfam" id="PF07479">
    <property type="entry name" value="NAD_Gly3P_dh_C"/>
    <property type="match status" value="1"/>
</dbReference>
<dbReference type="EMBL" id="SLUN01000019">
    <property type="protein sequence ID" value="TCL64235.1"/>
    <property type="molecule type" value="Genomic_DNA"/>
</dbReference>